<sequence length="391" mass="41529">MLLSLALLLIVGFVAMKIVSYFRLPGLIGLLIVGALLGPHVLGLLDQNLLLVSQDLRQFALIIILIRAGLGLQWQQLKKVGRSALKISLIPCLLEGVTVMLVSHLLLDFTLIEGGMLGFILAAVSPAVVVPSMIELEESGYGTNKGIPTLLLAGTSIDDVFAITIFSFFFASATGVEQSILSVLAKIPYSIIGGIIGGIIVALLMLPLIRSKHITLKHTELLLILLTFATLYFYIGESLQLASLLGVMVLGFVILDRAPAQAKIFSRQLAAIWVFAQIILFALVGAEVNIKVAIEAGLIGLVIIFIGLIARSVGVWLATARSNFTYKERLFCMIAYLPKATVQAAIGSLPLAAGLQSGGIILAIAVLSIVVTAPLGAIGIRLAAPHLLTQK</sequence>
<comment type="subcellular location">
    <subcellularLocation>
        <location evidence="1">Membrane</location>
        <topology evidence="1">Multi-pass membrane protein</topology>
    </subcellularLocation>
</comment>
<dbReference type="PANTHER" id="PTHR31102:SF1">
    <property type="entry name" value="CATION_H+ EXCHANGER DOMAIN-CONTAINING PROTEIN"/>
    <property type="match status" value="1"/>
</dbReference>
<dbReference type="InterPro" id="IPR038770">
    <property type="entry name" value="Na+/solute_symporter_sf"/>
</dbReference>
<keyword evidence="4 5" id="KW-0472">Membrane</keyword>
<evidence type="ECO:0000256" key="2">
    <source>
        <dbReference type="ARBA" id="ARBA00022692"/>
    </source>
</evidence>
<evidence type="ECO:0000313" key="8">
    <source>
        <dbReference type="Proteomes" id="UP001501734"/>
    </source>
</evidence>
<dbReference type="PANTHER" id="PTHR31102">
    <property type="match status" value="1"/>
</dbReference>
<keyword evidence="3 5" id="KW-1133">Transmembrane helix</keyword>
<feature type="transmembrane region" description="Helical" evidence="5">
    <location>
        <begin position="359"/>
        <end position="384"/>
    </location>
</feature>
<name>A0ABP7VBI1_9BACI</name>
<feature type="transmembrane region" description="Helical" evidence="5">
    <location>
        <begin position="218"/>
        <end position="235"/>
    </location>
</feature>
<organism evidence="7 8">
    <name type="scientific">Amphibacillus indicireducens</name>
    <dbReference type="NCBI Taxonomy" id="1076330"/>
    <lineage>
        <taxon>Bacteria</taxon>
        <taxon>Bacillati</taxon>
        <taxon>Bacillota</taxon>
        <taxon>Bacilli</taxon>
        <taxon>Bacillales</taxon>
        <taxon>Bacillaceae</taxon>
        <taxon>Amphibacillus</taxon>
    </lineage>
</organism>
<feature type="transmembrane region" description="Helical" evidence="5">
    <location>
        <begin position="270"/>
        <end position="290"/>
    </location>
</feature>
<feature type="transmembrane region" description="Helical" evidence="5">
    <location>
        <begin position="87"/>
        <end position="107"/>
    </location>
</feature>
<dbReference type="Proteomes" id="UP001501734">
    <property type="component" value="Unassembled WGS sequence"/>
</dbReference>
<protein>
    <submittedName>
        <fullName evidence="7">Cation:proton antiporter</fullName>
    </submittedName>
</protein>
<evidence type="ECO:0000256" key="1">
    <source>
        <dbReference type="ARBA" id="ARBA00004141"/>
    </source>
</evidence>
<feature type="transmembrane region" description="Helical" evidence="5">
    <location>
        <begin position="114"/>
        <end position="134"/>
    </location>
</feature>
<accession>A0ABP7VBI1</accession>
<evidence type="ECO:0000256" key="5">
    <source>
        <dbReference type="SAM" id="Phobius"/>
    </source>
</evidence>
<keyword evidence="8" id="KW-1185">Reference proteome</keyword>
<feature type="transmembrane region" description="Helical" evidence="5">
    <location>
        <begin position="27"/>
        <end position="45"/>
    </location>
</feature>
<keyword evidence="2 5" id="KW-0812">Transmembrane</keyword>
<feature type="transmembrane region" description="Helical" evidence="5">
    <location>
        <begin position="57"/>
        <end position="75"/>
    </location>
</feature>
<comment type="caution">
    <text evidence="7">The sequence shown here is derived from an EMBL/GenBank/DDBJ whole genome shotgun (WGS) entry which is preliminary data.</text>
</comment>
<evidence type="ECO:0000259" key="6">
    <source>
        <dbReference type="Pfam" id="PF00999"/>
    </source>
</evidence>
<feature type="domain" description="Cation/H+ exchanger transmembrane" evidence="6">
    <location>
        <begin position="9"/>
        <end position="380"/>
    </location>
</feature>
<evidence type="ECO:0000256" key="4">
    <source>
        <dbReference type="ARBA" id="ARBA00023136"/>
    </source>
</evidence>
<dbReference type="Pfam" id="PF00999">
    <property type="entry name" value="Na_H_Exchanger"/>
    <property type="match status" value="1"/>
</dbReference>
<dbReference type="RefSeq" id="WP_344910577.1">
    <property type="nucleotide sequence ID" value="NZ_BAABDL010000043.1"/>
</dbReference>
<dbReference type="InterPro" id="IPR051843">
    <property type="entry name" value="CPA1_transporter"/>
</dbReference>
<dbReference type="Gene3D" id="1.20.1530.20">
    <property type="match status" value="1"/>
</dbReference>
<reference evidence="8" key="1">
    <citation type="journal article" date="2019" name="Int. J. Syst. Evol. Microbiol.">
        <title>The Global Catalogue of Microorganisms (GCM) 10K type strain sequencing project: providing services to taxonomists for standard genome sequencing and annotation.</title>
        <authorList>
            <consortium name="The Broad Institute Genomics Platform"/>
            <consortium name="The Broad Institute Genome Sequencing Center for Infectious Disease"/>
            <person name="Wu L."/>
            <person name="Ma J."/>
        </authorList>
    </citation>
    <scope>NUCLEOTIDE SEQUENCE [LARGE SCALE GENOMIC DNA]</scope>
    <source>
        <strain evidence="8">JCM 17250</strain>
    </source>
</reference>
<evidence type="ECO:0000313" key="7">
    <source>
        <dbReference type="EMBL" id="GAA4063723.1"/>
    </source>
</evidence>
<dbReference type="EMBL" id="BAABDL010000043">
    <property type="protein sequence ID" value="GAA4063723.1"/>
    <property type="molecule type" value="Genomic_DNA"/>
</dbReference>
<feature type="transmembrane region" description="Helical" evidence="5">
    <location>
        <begin position="187"/>
        <end position="206"/>
    </location>
</feature>
<proteinExistence type="predicted"/>
<gene>
    <name evidence="7" type="ORF">GCM10022410_08060</name>
</gene>
<evidence type="ECO:0000256" key="3">
    <source>
        <dbReference type="ARBA" id="ARBA00022989"/>
    </source>
</evidence>
<dbReference type="InterPro" id="IPR006153">
    <property type="entry name" value="Cation/H_exchanger_TM"/>
</dbReference>
<feature type="transmembrane region" description="Helical" evidence="5">
    <location>
        <begin position="296"/>
        <end position="318"/>
    </location>
</feature>